<dbReference type="AlphaFoldDB" id="A0A2A4H038"/>
<evidence type="ECO:0000313" key="1">
    <source>
        <dbReference type="EMBL" id="PCF56792.1"/>
    </source>
</evidence>
<keyword evidence="1" id="KW-0378">Hydrolase</keyword>
<dbReference type="GO" id="GO:0000287">
    <property type="term" value="F:magnesium ion binding"/>
    <property type="evidence" value="ECO:0007669"/>
    <property type="project" value="TreeGrafter"/>
</dbReference>
<dbReference type="NCBIfam" id="TIGR00099">
    <property type="entry name" value="Cof-subfamily"/>
    <property type="match status" value="1"/>
</dbReference>
<gene>
    <name evidence="1" type="ORF">B5C08_01790</name>
</gene>
<dbReference type="PANTHER" id="PTHR10000">
    <property type="entry name" value="PHOSPHOSERINE PHOSPHATASE"/>
    <property type="match status" value="1"/>
</dbReference>
<dbReference type="Gene3D" id="3.30.1240.10">
    <property type="match status" value="1"/>
</dbReference>
<dbReference type="PANTHER" id="PTHR10000:SF53">
    <property type="entry name" value="5-AMINO-6-(5-PHOSPHO-D-RIBITYLAMINO)URACIL PHOSPHATASE YBJI-RELATED"/>
    <property type="match status" value="1"/>
</dbReference>
<dbReference type="NCBIfam" id="TIGR01484">
    <property type="entry name" value="HAD-SF-IIB"/>
    <property type="match status" value="1"/>
</dbReference>
<dbReference type="SFLD" id="SFLDS00003">
    <property type="entry name" value="Haloacid_Dehalogenase"/>
    <property type="match status" value="1"/>
</dbReference>
<accession>A0A2A4H038</accession>
<dbReference type="InterPro" id="IPR036412">
    <property type="entry name" value="HAD-like_sf"/>
</dbReference>
<dbReference type="Pfam" id="PF08282">
    <property type="entry name" value="Hydrolase_3"/>
    <property type="match status" value="1"/>
</dbReference>
<dbReference type="SUPFAM" id="SSF56784">
    <property type="entry name" value="HAD-like"/>
    <property type="match status" value="1"/>
</dbReference>
<dbReference type="InterPro" id="IPR006379">
    <property type="entry name" value="HAD-SF_hydro_IIB"/>
</dbReference>
<comment type="caution">
    <text evidence="1">The sequence shown here is derived from an EMBL/GenBank/DDBJ whole genome shotgun (WGS) entry which is preliminary data.</text>
</comment>
<dbReference type="Proteomes" id="UP000218335">
    <property type="component" value="Unassembled WGS sequence"/>
</dbReference>
<protein>
    <submittedName>
        <fullName evidence="1">Hydrolase</fullName>
    </submittedName>
</protein>
<dbReference type="EMBL" id="MWUU01000002">
    <property type="protein sequence ID" value="PCF56792.1"/>
    <property type="molecule type" value="Genomic_DNA"/>
</dbReference>
<evidence type="ECO:0000313" key="2">
    <source>
        <dbReference type="Proteomes" id="UP000218335"/>
    </source>
</evidence>
<dbReference type="GO" id="GO:0016791">
    <property type="term" value="F:phosphatase activity"/>
    <property type="evidence" value="ECO:0007669"/>
    <property type="project" value="TreeGrafter"/>
</dbReference>
<reference evidence="1 2" key="1">
    <citation type="journal article" date="2017" name="PLoS ONE">
        <title>Development of a real-time PCR for detection of Staphylococcus pseudintermedius using a novel automated comparison of whole-genome sequences.</title>
        <authorList>
            <person name="Verstappen K.M."/>
            <person name="Huijbregts L."/>
            <person name="Spaninks M."/>
            <person name="Wagenaar J.A."/>
            <person name="Fluit A.C."/>
            <person name="Duim B."/>
        </authorList>
    </citation>
    <scope>NUCLEOTIDE SEQUENCE [LARGE SCALE GENOMIC DNA]</scope>
    <source>
        <strain evidence="1 2">215070706401-1</strain>
    </source>
</reference>
<dbReference type="InterPro" id="IPR023214">
    <property type="entry name" value="HAD_sf"/>
</dbReference>
<dbReference type="GO" id="GO:0005829">
    <property type="term" value="C:cytosol"/>
    <property type="evidence" value="ECO:0007669"/>
    <property type="project" value="TreeGrafter"/>
</dbReference>
<dbReference type="Gene3D" id="3.40.50.1000">
    <property type="entry name" value="HAD superfamily/HAD-like"/>
    <property type="match status" value="1"/>
</dbReference>
<dbReference type="SFLD" id="SFLDG01140">
    <property type="entry name" value="C2.B:_Phosphomannomutase_and_P"/>
    <property type="match status" value="1"/>
</dbReference>
<proteinExistence type="predicted"/>
<sequence>MNLQFVVTDMDGTFLDSHSAFDREAFRRLKVRCEEKGIRFVFCTGKQCDRVARILNGLEKDTYIVGDSATRIQYNGDNIWSQTFERELGLSLIQRLQQIDLAQTIIVCTEKSAYVLNHIHESERQIVHGSYETVTYINHFDEIKESLLKVTVHDPKEQCFEHVEKIKDFEEQLYIVASEAAWIDITAKDVDKGKTIQRLQQLLGCSQASTIAFGDGLNDVELFNAAGVKVAMDNAYPELKRKADLIAKDHNHNGVIHTLNVLLDLEA</sequence>
<organism evidence="1 2">
    <name type="scientific">Staphylococcus delphini</name>
    <dbReference type="NCBI Taxonomy" id="53344"/>
    <lineage>
        <taxon>Bacteria</taxon>
        <taxon>Bacillati</taxon>
        <taxon>Bacillota</taxon>
        <taxon>Bacilli</taxon>
        <taxon>Bacillales</taxon>
        <taxon>Staphylococcaceae</taxon>
        <taxon>Staphylococcus</taxon>
        <taxon>Staphylococcus intermedius group</taxon>
    </lineage>
</organism>
<dbReference type="RefSeq" id="WP_096591389.1">
    <property type="nucleotide sequence ID" value="NZ_MWUU01000002.1"/>
</dbReference>
<name>A0A2A4H038_9STAP</name>
<dbReference type="InterPro" id="IPR000150">
    <property type="entry name" value="Cof"/>
</dbReference>